<feature type="transmembrane region" description="Helical" evidence="6">
    <location>
        <begin position="347"/>
        <end position="370"/>
    </location>
</feature>
<dbReference type="InterPro" id="IPR051449">
    <property type="entry name" value="ABC-2_transporter_component"/>
</dbReference>
<feature type="transmembrane region" description="Helical" evidence="6">
    <location>
        <begin position="20"/>
        <end position="42"/>
    </location>
</feature>
<evidence type="ECO:0000256" key="2">
    <source>
        <dbReference type="ARBA" id="ARBA00022475"/>
    </source>
</evidence>
<dbReference type="InterPro" id="IPR013525">
    <property type="entry name" value="ABC2_TM"/>
</dbReference>
<keyword evidence="2" id="KW-1003">Cell membrane</keyword>
<organism evidence="8 9">
    <name type="scientific">Nonomuraea insulae</name>
    <dbReference type="NCBI Taxonomy" id="1616787"/>
    <lineage>
        <taxon>Bacteria</taxon>
        <taxon>Bacillati</taxon>
        <taxon>Actinomycetota</taxon>
        <taxon>Actinomycetes</taxon>
        <taxon>Streptosporangiales</taxon>
        <taxon>Streptosporangiaceae</taxon>
        <taxon>Nonomuraea</taxon>
    </lineage>
</organism>
<feature type="transmembrane region" description="Helical" evidence="6">
    <location>
        <begin position="263"/>
        <end position="286"/>
    </location>
</feature>
<gene>
    <name evidence="8" type="ORF">ACFPZ3_34970</name>
</gene>
<protein>
    <submittedName>
        <fullName evidence="8">ABC transporter permease</fullName>
    </submittedName>
</protein>
<name>A0ABW1CVQ7_9ACTN</name>
<dbReference type="Proteomes" id="UP001596058">
    <property type="component" value="Unassembled WGS sequence"/>
</dbReference>
<feature type="transmembrane region" description="Helical" evidence="6">
    <location>
        <begin position="237"/>
        <end position="257"/>
    </location>
</feature>
<keyword evidence="4 6" id="KW-1133">Transmembrane helix</keyword>
<comment type="subcellular location">
    <subcellularLocation>
        <location evidence="1">Cell membrane</location>
        <topology evidence="1">Multi-pass membrane protein</topology>
    </subcellularLocation>
</comment>
<dbReference type="Gene3D" id="3.40.1710.10">
    <property type="entry name" value="abc type-2 transporter like domain"/>
    <property type="match status" value="1"/>
</dbReference>
<dbReference type="Pfam" id="PF12698">
    <property type="entry name" value="ABC2_membrane_3"/>
    <property type="match status" value="1"/>
</dbReference>
<evidence type="ECO:0000313" key="9">
    <source>
        <dbReference type="Proteomes" id="UP001596058"/>
    </source>
</evidence>
<dbReference type="PANTHER" id="PTHR30294:SF38">
    <property type="entry name" value="TRANSPORT PERMEASE PROTEIN"/>
    <property type="match status" value="1"/>
</dbReference>
<dbReference type="EMBL" id="JBHSPA010000045">
    <property type="protein sequence ID" value="MFC5829094.1"/>
    <property type="molecule type" value="Genomic_DNA"/>
</dbReference>
<reference evidence="9" key="1">
    <citation type="journal article" date="2019" name="Int. J. Syst. Evol. Microbiol.">
        <title>The Global Catalogue of Microorganisms (GCM) 10K type strain sequencing project: providing services to taxonomists for standard genome sequencing and annotation.</title>
        <authorList>
            <consortium name="The Broad Institute Genomics Platform"/>
            <consortium name="The Broad Institute Genome Sequencing Center for Infectious Disease"/>
            <person name="Wu L."/>
            <person name="Ma J."/>
        </authorList>
    </citation>
    <scope>NUCLEOTIDE SEQUENCE [LARGE SCALE GENOMIC DNA]</scope>
    <source>
        <strain evidence="9">CCUG 53903</strain>
    </source>
</reference>
<evidence type="ECO:0000256" key="3">
    <source>
        <dbReference type="ARBA" id="ARBA00022692"/>
    </source>
</evidence>
<comment type="caution">
    <text evidence="8">The sequence shown here is derived from an EMBL/GenBank/DDBJ whole genome shotgun (WGS) entry which is preliminary data.</text>
</comment>
<evidence type="ECO:0000313" key="8">
    <source>
        <dbReference type="EMBL" id="MFC5829094.1"/>
    </source>
</evidence>
<evidence type="ECO:0000256" key="1">
    <source>
        <dbReference type="ARBA" id="ARBA00004651"/>
    </source>
</evidence>
<accession>A0ABW1CVQ7</accession>
<keyword evidence="5 6" id="KW-0472">Membrane</keyword>
<sequence length="378" mass="39428">MIAIAWVNLVRLFRDRTNIFFVIIFPIILITVLGLSFGSGFAPKLGVTGGSGPWAAKLVTALEGSGQMEVVRVGDDAEAREMVERGRLAAALIIPEGYDSALSRYIPIVLPYVSRDEPNSQQIGAAVRSVVSQVAMPVRAAAYVREGSFDQLVARAEAARVPGITVAATTVGTEAIPESVSGFDVAASSQLLLFVFLTSLTGAAALIETRRFGVSRRMYATPISVGAILLGEAAGRVAVALTQGLIIMFGSALLFGVRWGDPFGAAALLLMFSLVGGGAAMLLGAAMRTEQQALSVGLLLGLGLAAVGGAMVPLDLFSGTMRQIAHLTPHAWALDGFAELLRDNGTIAAIAPQLGVLAAYAAAFFALGSWRLRAALTR</sequence>
<evidence type="ECO:0000256" key="6">
    <source>
        <dbReference type="SAM" id="Phobius"/>
    </source>
</evidence>
<keyword evidence="3 6" id="KW-0812">Transmembrane</keyword>
<evidence type="ECO:0000256" key="4">
    <source>
        <dbReference type="ARBA" id="ARBA00022989"/>
    </source>
</evidence>
<feature type="transmembrane region" description="Helical" evidence="6">
    <location>
        <begin position="293"/>
        <end position="312"/>
    </location>
</feature>
<proteinExistence type="predicted"/>
<evidence type="ECO:0000259" key="7">
    <source>
        <dbReference type="Pfam" id="PF12698"/>
    </source>
</evidence>
<evidence type="ECO:0000256" key="5">
    <source>
        <dbReference type="ARBA" id="ARBA00023136"/>
    </source>
</evidence>
<feature type="domain" description="ABC-2 type transporter transmembrane" evidence="7">
    <location>
        <begin position="19"/>
        <end position="369"/>
    </location>
</feature>
<dbReference type="RefSeq" id="WP_379518588.1">
    <property type="nucleotide sequence ID" value="NZ_JBHSPA010000045.1"/>
</dbReference>
<feature type="transmembrane region" description="Helical" evidence="6">
    <location>
        <begin position="187"/>
        <end position="207"/>
    </location>
</feature>
<keyword evidence="9" id="KW-1185">Reference proteome</keyword>
<dbReference type="PANTHER" id="PTHR30294">
    <property type="entry name" value="MEMBRANE COMPONENT OF ABC TRANSPORTER YHHJ-RELATED"/>
    <property type="match status" value="1"/>
</dbReference>